<feature type="region of interest" description="Disordered" evidence="1">
    <location>
        <begin position="519"/>
        <end position="566"/>
    </location>
</feature>
<feature type="compositionally biased region" description="Low complexity" evidence="1">
    <location>
        <begin position="53"/>
        <end position="76"/>
    </location>
</feature>
<dbReference type="Proteomes" id="UP000007796">
    <property type="component" value="Unassembled WGS sequence"/>
</dbReference>
<dbReference type="AlphaFoldDB" id="F0XG67"/>
<proteinExistence type="predicted"/>
<feature type="region of interest" description="Disordered" evidence="1">
    <location>
        <begin position="583"/>
        <end position="648"/>
    </location>
</feature>
<name>F0XG67_GROCL</name>
<organism evidence="3">
    <name type="scientific">Grosmannia clavigera (strain kw1407 / UAMH 11150)</name>
    <name type="common">Blue stain fungus</name>
    <name type="synonym">Graphiocladiella clavigera</name>
    <dbReference type="NCBI Taxonomy" id="655863"/>
    <lineage>
        <taxon>Eukaryota</taxon>
        <taxon>Fungi</taxon>
        <taxon>Dikarya</taxon>
        <taxon>Ascomycota</taxon>
        <taxon>Pezizomycotina</taxon>
        <taxon>Sordariomycetes</taxon>
        <taxon>Sordariomycetidae</taxon>
        <taxon>Ophiostomatales</taxon>
        <taxon>Ophiostomataceae</taxon>
        <taxon>Leptographium</taxon>
    </lineage>
</organism>
<dbReference type="EMBL" id="GL629769">
    <property type="protein sequence ID" value="EFX02663.1"/>
    <property type="molecule type" value="Genomic_DNA"/>
</dbReference>
<keyword evidence="3" id="KW-1185">Reference proteome</keyword>
<protein>
    <submittedName>
        <fullName evidence="2">Uncharacterized protein</fullName>
    </submittedName>
</protein>
<feature type="compositionally biased region" description="Basic and acidic residues" evidence="1">
    <location>
        <begin position="18"/>
        <end position="34"/>
    </location>
</feature>
<feature type="region of interest" description="Disordered" evidence="1">
    <location>
        <begin position="185"/>
        <end position="211"/>
    </location>
</feature>
<reference evidence="2 3" key="1">
    <citation type="journal article" date="2011" name="Proc. Natl. Acad. Sci. U.S.A.">
        <title>Genome and transcriptome analyses of the mountain pine beetle-fungal symbiont Grosmannia clavigera, a lodgepole pine pathogen.</title>
        <authorList>
            <person name="DiGuistini S."/>
            <person name="Wang Y."/>
            <person name="Liao N.Y."/>
            <person name="Taylor G."/>
            <person name="Tanguay P."/>
            <person name="Feau N."/>
            <person name="Henrissat B."/>
            <person name="Chan S.K."/>
            <person name="Hesse-Orce U."/>
            <person name="Alamouti S.M."/>
            <person name="Tsui C.K.M."/>
            <person name="Docking R.T."/>
            <person name="Levasseur A."/>
            <person name="Haridas S."/>
            <person name="Robertson G."/>
            <person name="Birol I."/>
            <person name="Holt R.A."/>
            <person name="Marra M.A."/>
            <person name="Hamelin R.C."/>
            <person name="Hirst M."/>
            <person name="Jones S.J.M."/>
            <person name="Bohlmann J."/>
            <person name="Breuil C."/>
        </authorList>
    </citation>
    <scope>NUCLEOTIDE SEQUENCE [LARGE SCALE GENOMIC DNA]</scope>
    <source>
        <strain evidence="3">kw1407 / UAMH 11150</strain>
    </source>
</reference>
<dbReference type="InParanoid" id="F0XG67"/>
<feature type="compositionally biased region" description="Basic and acidic residues" evidence="1">
    <location>
        <begin position="607"/>
        <end position="637"/>
    </location>
</feature>
<evidence type="ECO:0000313" key="2">
    <source>
        <dbReference type="EMBL" id="EFX02663.1"/>
    </source>
</evidence>
<feature type="compositionally biased region" description="Polar residues" evidence="1">
    <location>
        <begin position="583"/>
        <end position="594"/>
    </location>
</feature>
<evidence type="ECO:0000256" key="1">
    <source>
        <dbReference type="SAM" id="MobiDB-lite"/>
    </source>
</evidence>
<dbReference type="GeneID" id="25975598"/>
<dbReference type="OrthoDB" id="5339332at2759"/>
<accession>F0XG67</accession>
<evidence type="ECO:0000313" key="3">
    <source>
        <dbReference type="Proteomes" id="UP000007796"/>
    </source>
</evidence>
<dbReference type="RefSeq" id="XP_014172145.1">
    <property type="nucleotide sequence ID" value="XM_014316670.1"/>
</dbReference>
<dbReference type="eggNOG" id="ENOG502SSMU">
    <property type="taxonomic scope" value="Eukaryota"/>
</dbReference>
<dbReference type="HOGENOM" id="CLU_020691_0_0_1"/>
<gene>
    <name evidence="2" type="ORF">CMQ_2592</name>
</gene>
<feature type="compositionally biased region" description="Basic residues" evidence="1">
    <location>
        <begin position="341"/>
        <end position="356"/>
    </location>
</feature>
<feature type="compositionally biased region" description="Low complexity" evidence="1">
    <location>
        <begin position="185"/>
        <end position="205"/>
    </location>
</feature>
<feature type="region of interest" description="Disordered" evidence="1">
    <location>
        <begin position="1"/>
        <end position="79"/>
    </location>
</feature>
<dbReference type="STRING" id="655863.F0XG67"/>
<sequence>MDAMHINSKPCALLPGDCTREREGETAATKRPDSRPSTPGTGRVSGSAASALPAQNSSSPHPSSRAPSSSQPVPAAFLPLPCRPKSADILVANTSDSKGDNIASVGLHTSFPPLFSSPGNNTTPETSLIGARGKSIPLGDGSVADRTSALRELNSNYPSPVLRHGYVKSAGAKNTTYSQPVIVRTYSGPSPSPSSSTHYRRPSSGNRLVGQTAGSGLVSLIPAPTSARWVTGGGEGLQDDEVKLPPVEAFTYKGFLADLQAKTSIRADLDRIAEICAKSKYSLSDQYDAHVAPHGSGAAFISGGSQQPPGRPKGRKKSSSSPGGPTLQAVPSDDDENSARGYRRRRGGVGGGRRRSAAYGTLETIMSSSRSSEEDKSKKKSASEIAEEVRGRAAQKAENTAIAITVEKPKSKSPSSSKERIKLRLPTKTASKEDLIGDKATGPPLPSSRRHGKQVQCRPKSTSFAHAMIGSNRQHSSRSDKPKKGATFVESPFPATSPTVALLSDPAVAQTSKNFLEIHLTPNAASSHDRTTEGSVQTQQAASSSTRTDRTDSAVTEHPLSDADSAGFLSGLSSWIPWVAVDETQNGQPANHSHQVAVRPGPSHAEGSLRELLKSVDGKKPNKGKEVERQRERRQDEAGLSSFNDLRL</sequence>
<feature type="region of interest" description="Disordered" evidence="1">
    <location>
        <begin position="295"/>
        <end position="499"/>
    </location>
</feature>
<feature type="compositionally biased region" description="Low complexity" evidence="1">
    <location>
        <begin position="537"/>
        <end position="546"/>
    </location>
</feature>